<gene>
    <name evidence="10" type="ORF">AUQ48_02630</name>
</gene>
<accession>A0A2N4SZJ1</accession>
<evidence type="ECO:0000256" key="2">
    <source>
        <dbReference type="ARBA" id="ARBA00008566"/>
    </source>
</evidence>
<dbReference type="InterPro" id="IPR038665">
    <property type="entry name" value="Voltage-dep_anion_channel_sf"/>
</dbReference>
<keyword evidence="6 9" id="KW-1133">Transmembrane helix</keyword>
<dbReference type="CDD" id="cd09320">
    <property type="entry name" value="TDT_like_2"/>
    <property type="match status" value="1"/>
</dbReference>
<keyword evidence="4" id="KW-1003">Cell membrane</keyword>
<evidence type="ECO:0000256" key="6">
    <source>
        <dbReference type="ARBA" id="ARBA00022989"/>
    </source>
</evidence>
<dbReference type="InterPro" id="IPR051629">
    <property type="entry name" value="Sulfite_efflux_TDT"/>
</dbReference>
<evidence type="ECO:0000313" key="10">
    <source>
        <dbReference type="EMBL" id="PLC11349.1"/>
    </source>
</evidence>
<comment type="subcellular location">
    <subcellularLocation>
        <location evidence="1">Cell membrane</location>
        <topology evidence="1">Multi-pass membrane protein</topology>
    </subcellularLocation>
</comment>
<sequence length="390" mass="39941">MPSSAAPTAPVRLSPNPDGRLDAPGTAPRRASTGRSDGRRWSLRPSDHVGPNWFTAVMGTGILATAVENFTGAVPWLHVVAVVALVVAWIVFTAVGTGFLAHALRDPARFRATLGDIAIAPFYGAVAMGVLSVGAATFAVAGRHLPAAAAATAWVLWALGTVLGVATALLHPVRVIAVHPAERRSPTPVWALPVVPPMVAATGGAVLSTTVPPGGASFTVLLVCGALFGLALYLGIIVFVLAYGHLMRGNSLPLQGSAAIWIPVGVAGQSTAAANQLLAHAGDVVSPPAHGALHAIVVAYSTVTLILGAAAVAIALRVTVSALRRGMTFSLGWWSFTFPVGTLSLGLFAFGTTLQASWLLWAAAAVCACLTGTVGMCLVRSARFWVTGRL</sequence>
<dbReference type="AlphaFoldDB" id="A0A2N4SZJ1"/>
<keyword evidence="3" id="KW-0813">Transport</keyword>
<dbReference type="EMBL" id="LOMZ01000001">
    <property type="protein sequence ID" value="PLC11349.1"/>
    <property type="molecule type" value="Genomic_DNA"/>
</dbReference>
<evidence type="ECO:0000256" key="4">
    <source>
        <dbReference type="ARBA" id="ARBA00022475"/>
    </source>
</evidence>
<evidence type="ECO:0000256" key="7">
    <source>
        <dbReference type="ARBA" id="ARBA00023136"/>
    </source>
</evidence>
<evidence type="ECO:0000256" key="3">
    <source>
        <dbReference type="ARBA" id="ARBA00022448"/>
    </source>
</evidence>
<reference evidence="10 11" key="1">
    <citation type="submission" date="2015-12" db="EMBL/GenBank/DDBJ databases">
        <authorList>
            <person name="Shamseldin A."/>
            <person name="Moawad H."/>
            <person name="Abd El-Rahim W.M."/>
            <person name="Sadowsky M.J."/>
        </authorList>
    </citation>
    <scope>NUCLEOTIDE SEQUENCE [LARGE SCALE GENOMIC DNA]</scope>
    <source>
        <strain evidence="10 11">S43</strain>
    </source>
</reference>
<evidence type="ECO:0000256" key="1">
    <source>
        <dbReference type="ARBA" id="ARBA00004651"/>
    </source>
</evidence>
<feature type="transmembrane region" description="Helical" evidence="9">
    <location>
        <begin position="49"/>
        <end position="67"/>
    </location>
</feature>
<dbReference type="Pfam" id="PF03595">
    <property type="entry name" value="SLAC1"/>
    <property type="match status" value="1"/>
</dbReference>
<evidence type="ECO:0000313" key="11">
    <source>
        <dbReference type="Proteomes" id="UP000234632"/>
    </source>
</evidence>
<dbReference type="Proteomes" id="UP000234632">
    <property type="component" value="Unassembled WGS sequence"/>
</dbReference>
<dbReference type="GO" id="GO:0055085">
    <property type="term" value="P:transmembrane transport"/>
    <property type="evidence" value="ECO:0007669"/>
    <property type="project" value="InterPro"/>
</dbReference>
<proteinExistence type="inferred from homology"/>
<dbReference type="InterPro" id="IPR004695">
    <property type="entry name" value="SLAC1/Mae1/Ssu1/TehA"/>
</dbReference>
<feature type="region of interest" description="Disordered" evidence="8">
    <location>
        <begin position="1"/>
        <end position="44"/>
    </location>
</feature>
<keyword evidence="5 9" id="KW-0812">Transmembrane</keyword>
<name>A0A2N4SZJ1_9MICC</name>
<evidence type="ECO:0000256" key="8">
    <source>
        <dbReference type="SAM" id="MobiDB-lite"/>
    </source>
</evidence>
<feature type="transmembrane region" description="Helical" evidence="9">
    <location>
        <begin position="358"/>
        <end position="379"/>
    </location>
</feature>
<feature type="transmembrane region" description="Helical" evidence="9">
    <location>
        <begin position="122"/>
        <end position="142"/>
    </location>
</feature>
<dbReference type="Gene3D" id="1.50.10.150">
    <property type="entry name" value="Voltage-dependent anion channel"/>
    <property type="match status" value="1"/>
</dbReference>
<feature type="transmembrane region" description="Helical" evidence="9">
    <location>
        <begin position="220"/>
        <end position="246"/>
    </location>
</feature>
<feature type="transmembrane region" description="Helical" evidence="9">
    <location>
        <begin position="189"/>
        <end position="208"/>
    </location>
</feature>
<evidence type="ECO:0000256" key="5">
    <source>
        <dbReference type="ARBA" id="ARBA00022692"/>
    </source>
</evidence>
<organism evidence="10 11">
    <name type="scientific">Kocuria flava</name>
    <dbReference type="NCBI Taxonomy" id="446860"/>
    <lineage>
        <taxon>Bacteria</taxon>
        <taxon>Bacillati</taxon>
        <taxon>Actinomycetota</taxon>
        <taxon>Actinomycetes</taxon>
        <taxon>Micrococcales</taxon>
        <taxon>Micrococcaceae</taxon>
        <taxon>Kocuria</taxon>
    </lineage>
</organism>
<feature type="transmembrane region" description="Helical" evidence="9">
    <location>
        <begin position="291"/>
        <end position="319"/>
    </location>
</feature>
<dbReference type="PANTHER" id="PTHR31686:SF1">
    <property type="entry name" value="SULFITE EFFLUX PUMP SSU1"/>
    <property type="match status" value="1"/>
</dbReference>
<dbReference type="PANTHER" id="PTHR31686">
    <property type="match status" value="1"/>
</dbReference>
<feature type="transmembrane region" description="Helical" evidence="9">
    <location>
        <begin position="79"/>
        <end position="101"/>
    </location>
</feature>
<feature type="transmembrane region" description="Helical" evidence="9">
    <location>
        <begin position="331"/>
        <end position="352"/>
    </location>
</feature>
<evidence type="ECO:0008006" key="12">
    <source>
        <dbReference type="Google" id="ProtNLM"/>
    </source>
</evidence>
<dbReference type="RefSeq" id="WP_101851113.1">
    <property type="nucleotide sequence ID" value="NZ_LOMZ01000001.1"/>
</dbReference>
<comment type="similarity">
    <text evidence="2">Belongs to the tellurite-resistance/dicarboxylate transporter (TDT) family.</text>
</comment>
<dbReference type="GO" id="GO:0005886">
    <property type="term" value="C:plasma membrane"/>
    <property type="evidence" value="ECO:0007669"/>
    <property type="project" value="UniProtKB-SubCell"/>
</dbReference>
<feature type="transmembrane region" description="Helical" evidence="9">
    <location>
        <begin position="154"/>
        <end position="177"/>
    </location>
</feature>
<evidence type="ECO:0000256" key="9">
    <source>
        <dbReference type="SAM" id="Phobius"/>
    </source>
</evidence>
<keyword evidence="7 9" id="KW-0472">Membrane</keyword>
<protein>
    <recommendedName>
        <fullName evidence="12">C4-dicarboxylate ABC transporter</fullName>
    </recommendedName>
</protein>
<comment type="caution">
    <text evidence="10">The sequence shown here is derived from an EMBL/GenBank/DDBJ whole genome shotgun (WGS) entry which is preliminary data.</text>
</comment>